<organism evidence="1 2">
    <name type="scientific">Aspergillus heteromorphus CBS 117.55</name>
    <dbReference type="NCBI Taxonomy" id="1448321"/>
    <lineage>
        <taxon>Eukaryota</taxon>
        <taxon>Fungi</taxon>
        <taxon>Dikarya</taxon>
        <taxon>Ascomycota</taxon>
        <taxon>Pezizomycotina</taxon>
        <taxon>Eurotiomycetes</taxon>
        <taxon>Eurotiomycetidae</taxon>
        <taxon>Eurotiales</taxon>
        <taxon>Aspergillaceae</taxon>
        <taxon>Aspergillus</taxon>
        <taxon>Aspergillus subgen. Circumdati</taxon>
    </lineage>
</organism>
<dbReference type="STRING" id="1448321.A0A317VDM2"/>
<keyword evidence="2" id="KW-1185">Reference proteome</keyword>
<dbReference type="Proteomes" id="UP000247233">
    <property type="component" value="Unassembled WGS sequence"/>
</dbReference>
<comment type="caution">
    <text evidence="1">The sequence shown here is derived from an EMBL/GenBank/DDBJ whole genome shotgun (WGS) entry which is preliminary data.</text>
</comment>
<dbReference type="AlphaFoldDB" id="A0A317VDM2"/>
<evidence type="ECO:0000313" key="2">
    <source>
        <dbReference type="Proteomes" id="UP000247233"/>
    </source>
</evidence>
<accession>A0A317VDM2</accession>
<evidence type="ECO:0000313" key="1">
    <source>
        <dbReference type="EMBL" id="PWY70992.1"/>
    </source>
</evidence>
<name>A0A317VDM2_9EURO</name>
<protein>
    <submittedName>
        <fullName evidence="1">Uncharacterized protein</fullName>
    </submittedName>
</protein>
<gene>
    <name evidence="1" type="ORF">BO70DRAFT_126466</name>
</gene>
<dbReference type="RefSeq" id="XP_025396094.1">
    <property type="nucleotide sequence ID" value="XM_025537991.1"/>
</dbReference>
<proteinExistence type="predicted"/>
<dbReference type="EMBL" id="MSFL01000029">
    <property type="protein sequence ID" value="PWY70992.1"/>
    <property type="molecule type" value="Genomic_DNA"/>
</dbReference>
<sequence length="109" mass="12050">MESHPSCPKAPEPIKLGVFAYGEKGLTAGGFSRAPPNVLSDVLRQVPAPTARRLATDEWIKAQLQLWGITFNQSSSPAHLRSMLESAYRSGKVNFRLFSLRCSIYVRTS</sequence>
<dbReference type="GeneID" id="37060228"/>
<dbReference type="OrthoDB" id="4630416at2759"/>
<reference evidence="1 2" key="1">
    <citation type="submission" date="2016-12" db="EMBL/GenBank/DDBJ databases">
        <title>The genomes of Aspergillus section Nigri reveals drivers in fungal speciation.</title>
        <authorList>
            <consortium name="DOE Joint Genome Institute"/>
            <person name="Vesth T.C."/>
            <person name="Nybo J."/>
            <person name="Theobald S."/>
            <person name="Brandl J."/>
            <person name="Frisvad J.C."/>
            <person name="Nielsen K.F."/>
            <person name="Lyhne E.K."/>
            <person name="Kogle M.E."/>
            <person name="Kuo A."/>
            <person name="Riley R."/>
            <person name="Clum A."/>
            <person name="Nolan M."/>
            <person name="Lipzen A."/>
            <person name="Salamov A."/>
            <person name="Henrissat B."/>
            <person name="Wiebenga A."/>
            <person name="De Vries R.P."/>
            <person name="Grigoriev I.V."/>
            <person name="Mortensen U.H."/>
            <person name="Andersen M.R."/>
            <person name="Baker S.E."/>
        </authorList>
    </citation>
    <scope>NUCLEOTIDE SEQUENCE [LARGE SCALE GENOMIC DNA]</scope>
    <source>
        <strain evidence="1 2">CBS 117.55</strain>
    </source>
</reference>
<dbReference type="VEuPathDB" id="FungiDB:BO70DRAFT_126466"/>